<feature type="region of interest" description="Disordered" evidence="1">
    <location>
        <begin position="27"/>
        <end position="51"/>
    </location>
</feature>
<dbReference type="Proteomes" id="UP001189429">
    <property type="component" value="Unassembled WGS sequence"/>
</dbReference>
<protein>
    <submittedName>
        <fullName evidence="3">Uncharacterized protein</fullName>
    </submittedName>
</protein>
<comment type="caution">
    <text evidence="3">The sequence shown here is derived from an EMBL/GenBank/DDBJ whole genome shotgun (WGS) entry which is preliminary data.</text>
</comment>
<evidence type="ECO:0000313" key="3">
    <source>
        <dbReference type="EMBL" id="CAK0849096.1"/>
    </source>
</evidence>
<name>A0ABN9TSJ3_9DINO</name>
<proteinExistence type="predicted"/>
<keyword evidence="4" id="KW-1185">Reference proteome</keyword>
<feature type="non-terminal residue" evidence="3">
    <location>
        <position position="262"/>
    </location>
</feature>
<feature type="non-terminal residue" evidence="3">
    <location>
        <position position="1"/>
    </location>
</feature>
<keyword evidence="2" id="KW-0732">Signal</keyword>
<reference evidence="3" key="1">
    <citation type="submission" date="2023-10" db="EMBL/GenBank/DDBJ databases">
        <authorList>
            <person name="Chen Y."/>
            <person name="Shah S."/>
            <person name="Dougan E. K."/>
            <person name="Thang M."/>
            <person name="Chan C."/>
        </authorList>
    </citation>
    <scope>NUCLEOTIDE SEQUENCE [LARGE SCALE GENOMIC DNA]</scope>
</reference>
<organism evidence="3 4">
    <name type="scientific">Prorocentrum cordatum</name>
    <dbReference type="NCBI Taxonomy" id="2364126"/>
    <lineage>
        <taxon>Eukaryota</taxon>
        <taxon>Sar</taxon>
        <taxon>Alveolata</taxon>
        <taxon>Dinophyceae</taxon>
        <taxon>Prorocentrales</taxon>
        <taxon>Prorocentraceae</taxon>
        <taxon>Prorocentrum</taxon>
    </lineage>
</organism>
<feature type="chain" id="PRO_5046452009" evidence="2">
    <location>
        <begin position="22"/>
        <end position="262"/>
    </location>
</feature>
<evidence type="ECO:0000256" key="1">
    <source>
        <dbReference type="SAM" id="MobiDB-lite"/>
    </source>
</evidence>
<dbReference type="EMBL" id="CAUYUJ010015033">
    <property type="protein sequence ID" value="CAK0849096.1"/>
    <property type="molecule type" value="Genomic_DNA"/>
</dbReference>
<gene>
    <name evidence="3" type="ORF">PCOR1329_LOCUS41866</name>
</gene>
<feature type="signal peptide" evidence="2">
    <location>
        <begin position="1"/>
        <end position="21"/>
    </location>
</feature>
<evidence type="ECO:0000256" key="2">
    <source>
        <dbReference type="SAM" id="SignalP"/>
    </source>
</evidence>
<accession>A0ABN9TSJ3</accession>
<evidence type="ECO:0000313" key="4">
    <source>
        <dbReference type="Proteomes" id="UP001189429"/>
    </source>
</evidence>
<sequence length="262" mass="29239">LPLLLLLFLLLRLLLLLLLLPLPPRAPQQSFGRSRRPPPLPESHRGPAAPPFVGTAMALNERHKWMAANVAAAFNMSDRVSTIEETLGEYNNLKKLNDFLEGKSKHKHIFIYHQRADMPNDMGELVDAKGEPKTMITTGEHEDMRIKSRAVYFLRNVPDQKEVKKDIACDGELLFGEMAASPLESLNTGLMDVFRPLVTHPGSIDWASCDSEQATEFRSSLDRFTTELSEGIKSLSGGIDLGSPEPKDIEIYRSVSHPDIAK</sequence>